<dbReference type="AlphaFoldDB" id="A0A9E7TI01"/>
<dbReference type="InterPro" id="IPR003731">
    <property type="entry name" value="Di-Nase_FeMo-co_biosynth"/>
</dbReference>
<name>A0A9E7TI01_9EURY</name>
<dbReference type="InterPro" id="IPR051840">
    <property type="entry name" value="NifX/NifY_domain"/>
</dbReference>
<organism evidence="2 3">
    <name type="scientific">Methanoplanus endosymbiosus</name>
    <dbReference type="NCBI Taxonomy" id="33865"/>
    <lineage>
        <taxon>Archaea</taxon>
        <taxon>Methanobacteriati</taxon>
        <taxon>Methanobacteriota</taxon>
        <taxon>Stenosarchaea group</taxon>
        <taxon>Methanomicrobia</taxon>
        <taxon>Methanomicrobiales</taxon>
        <taxon>Methanomicrobiaceae</taxon>
        <taxon>Methanoplanus</taxon>
    </lineage>
</organism>
<evidence type="ECO:0000259" key="1">
    <source>
        <dbReference type="Pfam" id="PF02579"/>
    </source>
</evidence>
<dbReference type="Proteomes" id="UP001060368">
    <property type="component" value="Chromosome"/>
</dbReference>
<feature type="domain" description="Dinitrogenase iron-molybdenum cofactor biosynthesis" evidence="1">
    <location>
        <begin position="17"/>
        <end position="107"/>
    </location>
</feature>
<protein>
    <recommendedName>
        <fullName evidence="1">Dinitrogenase iron-molybdenum cofactor biosynthesis domain-containing protein</fullName>
    </recommendedName>
</protein>
<dbReference type="Pfam" id="PF02579">
    <property type="entry name" value="Nitro_FeMo-Co"/>
    <property type="match status" value="1"/>
</dbReference>
<dbReference type="SUPFAM" id="SSF53146">
    <property type="entry name" value="Nitrogenase accessory factor-like"/>
    <property type="match status" value="1"/>
</dbReference>
<dbReference type="PANTHER" id="PTHR33937:SF2">
    <property type="entry name" value="DINITROGENASE IRON-MOLYBDENUM COFACTOR BIOSYNTHESIS DOMAIN-CONTAINING PROTEIN"/>
    <property type="match status" value="1"/>
</dbReference>
<dbReference type="PANTHER" id="PTHR33937">
    <property type="entry name" value="IRON-MOLYBDENUM PROTEIN-RELATED-RELATED"/>
    <property type="match status" value="1"/>
</dbReference>
<dbReference type="InterPro" id="IPR036105">
    <property type="entry name" value="DiNase_FeMo-co_biosyn_sf"/>
</dbReference>
<sequence length="174" mass="18069">MKKIAIAALGEGTIADEVSPVFARSPVFCIATVMSGDLVSLESVKNSAGDIPCSAGAISAKALADLGIDSVIAGDFGPQSCGVFRESGVAAYAASGCRISEALERYLAGDLSLYDYSYIADGDFSGRSDVSGFYFGRRGAKHAQRSHVCGRCGYISGDIKERGDKCPKCGLMSL</sequence>
<evidence type="ECO:0000313" key="3">
    <source>
        <dbReference type="Proteomes" id="UP001060368"/>
    </source>
</evidence>
<proteinExistence type="predicted"/>
<accession>A0A9E7TI01</accession>
<reference evidence="2" key="1">
    <citation type="submission" date="2022-04" db="EMBL/GenBank/DDBJ databases">
        <title>Complete genome of Methanoplanus endosymbiosus DSM 3599.</title>
        <authorList>
            <person name="Chen S.-C."/>
            <person name="You Y.-T."/>
            <person name="Zhou Y.-Z."/>
            <person name="Lai M.-C."/>
        </authorList>
    </citation>
    <scope>NUCLEOTIDE SEQUENCE</scope>
    <source>
        <strain evidence="2">DSM 3599</strain>
    </source>
</reference>
<gene>
    <name evidence="2" type="ORF">L6E24_09725</name>
</gene>
<dbReference type="EMBL" id="CP096115">
    <property type="protein sequence ID" value="UUX91648.1"/>
    <property type="molecule type" value="Genomic_DNA"/>
</dbReference>
<dbReference type="Gene3D" id="3.30.420.130">
    <property type="entry name" value="Dinitrogenase iron-molybdenum cofactor biosynthesis domain"/>
    <property type="match status" value="1"/>
</dbReference>
<dbReference type="GeneID" id="74307981"/>
<dbReference type="RefSeq" id="WP_257741802.1">
    <property type="nucleotide sequence ID" value="NZ_CP096115.1"/>
</dbReference>
<dbReference type="KEGG" id="mend:L6E24_09725"/>
<evidence type="ECO:0000313" key="2">
    <source>
        <dbReference type="EMBL" id="UUX91648.1"/>
    </source>
</evidence>
<keyword evidence="3" id="KW-1185">Reference proteome</keyword>